<dbReference type="Gene3D" id="1.10.357.10">
    <property type="entry name" value="Tetracycline Repressor, domain 2"/>
    <property type="match status" value="1"/>
</dbReference>
<dbReference type="SUPFAM" id="SSF46689">
    <property type="entry name" value="Homeodomain-like"/>
    <property type="match status" value="1"/>
</dbReference>
<dbReference type="PANTHER" id="PTHR30055:SF148">
    <property type="entry name" value="TETR-FAMILY TRANSCRIPTIONAL REGULATOR"/>
    <property type="match status" value="1"/>
</dbReference>
<dbReference type="EMBL" id="CP001958">
    <property type="protein sequence ID" value="ADG99447.1"/>
    <property type="molecule type" value="Genomic_DNA"/>
</dbReference>
<keyword evidence="3" id="KW-0804">Transcription</keyword>
<protein>
    <submittedName>
        <fullName evidence="6">Transcriptional regulator, TetR family</fullName>
    </submittedName>
</protein>
<keyword evidence="7" id="KW-1185">Reference proteome</keyword>
<dbReference type="Gene3D" id="1.10.10.60">
    <property type="entry name" value="Homeodomain-like"/>
    <property type="match status" value="1"/>
</dbReference>
<dbReference type="PANTHER" id="PTHR30055">
    <property type="entry name" value="HTH-TYPE TRANSCRIPTIONAL REGULATOR RUTR"/>
    <property type="match status" value="1"/>
</dbReference>
<dbReference type="PRINTS" id="PR00455">
    <property type="entry name" value="HTHTETR"/>
</dbReference>
<evidence type="ECO:0000313" key="7">
    <source>
        <dbReference type="Proteomes" id="UP000002247"/>
    </source>
</evidence>
<evidence type="ECO:0000256" key="3">
    <source>
        <dbReference type="ARBA" id="ARBA00023163"/>
    </source>
</evidence>
<dbReference type="InterPro" id="IPR009057">
    <property type="entry name" value="Homeodomain-like_sf"/>
</dbReference>
<dbReference type="Pfam" id="PF16859">
    <property type="entry name" value="TetR_C_11"/>
    <property type="match status" value="1"/>
</dbReference>
<dbReference type="Proteomes" id="UP000002247">
    <property type="component" value="Chromosome"/>
</dbReference>
<organism evidence="6 7">
    <name type="scientific">Segniliparus rotundus (strain ATCC BAA-972 / CDC 1076 / CIP 108378 / DSM 44985 / JCM 13578)</name>
    <dbReference type="NCBI Taxonomy" id="640132"/>
    <lineage>
        <taxon>Bacteria</taxon>
        <taxon>Bacillati</taxon>
        <taxon>Actinomycetota</taxon>
        <taxon>Actinomycetes</taxon>
        <taxon>Mycobacteriales</taxon>
        <taxon>Segniliparaceae</taxon>
        <taxon>Segniliparus</taxon>
    </lineage>
</organism>
<keyword evidence="2 4" id="KW-0238">DNA-binding</keyword>
<dbReference type="eggNOG" id="COG1309">
    <property type="taxonomic scope" value="Bacteria"/>
</dbReference>
<evidence type="ECO:0000256" key="4">
    <source>
        <dbReference type="PROSITE-ProRule" id="PRU00335"/>
    </source>
</evidence>
<dbReference type="GO" id="GO:0000976">
    <property type="term" value="F:transcription cis-regulatory region binding"/>
    <property type="evidence" value="ECO:0007669"/>
    <property type="project" value="TreeGrafter"/>
</dbReference>
<name>D6ZEH1_SEGRD</name>
<gene>
    <name evidence="6" type="ordered locus">Srot_3020</name>
</gene>
<feature type="domain" description="HTH tetR-type" evidence="5">
    <location>
        <begin position="17"/>
        <end position="77"/>
    </location>
</feature>
<dbReference type="OrthoDB" id="9796019at2"/>
<accession>D6ZEH1</accession>
<dbReference type="GO" id="GO:0003700">
    <property type="term" value="F:DNA-binding transcription factor activity"/>
    <property type="evidence" value="ECO:0007669"/>
    <property type="project" value="TreeGrafter"/>
</dbReference>
<dbReference type="KEGG" id="srt:Srot_3020"/>
<dbReference type="InterPro" id="IPR011075">
    <property type="entry name" value="TetR_C"/>
</dbReference>
<feature type="DNA-binding region" description="H-T-H motif" evidence="4">
    <location>
        <begin position="40"/>
        <end position="59"/>
    </location>
</feature>
<keyword evidence="1" id="KW-0805">Transcription regulation</keyword>
<dbReference type="PROSITE" id="PS50977">
    <property type="entry name" value="HTH_TETR_2"/>
    <property type="match status" value="1"/>
</dbReference>
<dbReference type="RefSeq" id="WP_013139894.1">
    <property type="nucleotide sequence ID" value="NC_014168.1"/>
</dbReference>
<dbReference type="InterPro" id="IPR001647">
    <property type="entry name" value="HTH_TetR"/>
</dbReference>
<evidence type="ECO:0000313" key="6">
    <source>
        <dbReference type="EMBL" id="ADG99447.1"/>
    </source>
</evidence>
<dbReference type="InterPro" id="IPR050109">
    <property type="entry name" value="HTH-type_TetR-like_transc_reg"/>
</dbReference>
<reference evidence="6 7" key="1">
    <citation type="journal article" date="2010" name="Stand. Genomic Sci.">
        <title>Complete genome sequence of Segniliparus rotundus type strain (CDC 1076).</title>
        <authorList>
            <person name="Sikorski J."/>
            <person name="Lapidus A."/>
            <person name="Copeland A."/>
            <person name="Misra M."/>
            <person name="Glavina Del Rio T."/>
            <person name="Nolan M."/>
            <person name="Lucas S."/>
            <person name="Chen F."/>
            <person name="Tice H."/>
            <person name="Cheng J.F."/>
            <person name="Jando M."/>
            <person name="Schneider S."/>
            <person name="Bruce D."/>
            <person name="Goodwin L."/>
            <person name="Pitluck S."/>
            <person name="Liolios K."/>
            <person name="Mikhailova N."/>
            <person name="Pati A."/>
            <person name="Ivanova N."/>
            <person name="Mavromatis K."/>
            <person name="Chen A."/>
            <person name="Palaniappan K."/>
            <person name="Chertkov O."/>
            <person name="Land M."/>
            <person name="Hauser L."/>
            <person name="Chang Y.J."/>
            <person name="Jeffries C.D."/>
            <person name="Brettin T."/>
            <person name="Detter J.C."/>
            <person name="Han C."/>
            <person name="Rohde M."/>
            <person name="Goker M."/>
            <person name="Bristow J."/>
            <person name="Eisen J.A."/>
            <person name="Markowitz V."/>
            <person name="Hugenholtz P."/>
            <person name="Kyrpides N.C."/>
            <person name="Klenk H.P."/>
        </authorList>
    </citation>
    <scope>NUCLEOTIDE SEQUENCE [LARGE SCALE GENOMIC DNA]</scope>
    <source>
        <strain evidence="7">ATCC BAA-972 / CDC 1076 / CIP 108378 / DSM 44985 / JCM 13578</strain>
    </source>
</reference>
<dbReference type="Pfam" id="PF00440">
    <property type="entry name" value="TetR_N"/>
    <property type="match status" value="1"/>
</dbReference>
<dbReference type="AlphaFoldDB" id="D6ZEH1"/>
<evidence type="ECO:0000256" key="2">
    <source>
        <dbReference type="ARBA" id="ARBA00023125"/>
    </source>
</evidence>
<evidence type="ECO:0000259" key="5">
    <source>
        <dbReference type="PROSITE" id="PS50977"/>
    </source>
</evidence>
<sequence length="204" mass="21801">MGKKQTFQGVRPAGRSSAVREAVLAATLRTLIADGYAALSVEAVASRAGVNKTTVYRRWATRDDLLADALATWSQEAIPIPDTGSVDTDMLALGGALAEQLNGGVGQQVAAAMLAASHRSQQLREATRNFFDQQRVRATPLVRRAVERGELPSDTDVDALLTTFRAPFFYRVVTTGDLIDEHLITQAAHVALTAARAGVLSAQN</sequence>
<dbReference type="SUPFAM" id="SSF48498">
    <property type="entry name" value="Tetracyclin repressor-like, C-terminal domain"/>
    <property type="match status" value="1"/>
</dbReference>
<evidence type="ECO:0000256" key="1">
    <source>
        <dbReference type="ARBA" id="ARBA00023015"/>
    </source>
</evidence>
<proteinExistence type="predicted"/>
<dbReference type="InterPro" id="IPR036271">
    <property type="entry name" value="Tet_transcr_reg_TetR-rel_C_sf"/>
</dbReference>
<dbReference type="STRING" id="640132.Srot_3020"/>
<dbReference type="HOGENOM" id="CLU_069356_25_2_11"/>